<evidence type="ECO:0000313" key="3">
    <source>
        <dbReference type="Proteomes" id="UP000002011"/>
    </source>
</evidence>
<name>C6VXF2_DYAFD</name>
<dbReference type="HOGENOM" id="CLU_1812735_0_0_10"/>
<keyword evidence="1" id="KW-1133">Transmembrane helix</keyword>
<keyword evidence="3" id="KW-1185">Reference proteome</keyword>
<dbReference type="AlphaFoldDB" id="C6VXF2"/>
<sequence>MLVPVPPGVVLLGVVLLPGTVDDGIVVLCGTWFGLVVVPGTVLLGTLSFGLVPCCKLPGVVVRGTELASEGRVVEPGDVVLFGVVTLPGTVLDGTVDGCVVEFGTVVGDGCVTVLPGLVAPGRSDGCTAAPGTVFGCVVLPG</sequence>
<dbReference type="OrthoDB" id="9918588at2"/>
<reference evidence="2 3" key="1">
    <citation type="journal article" date="2009" name="Stand. Genomic Sci.">
        <title>Complete genome sequence of Dyadobacter fermentans type strain (NS114).</title>
        <authorList>
            <person name="Lang E."/>
            <person name="Lapidus A."/>
            <person name="Chertkov O."/>
            <person name="Brettin T."/>
            <person name="Detter J.C."/>
            <person name="Han C."/>
            <person name="Copeland A."/>
            <person name="Glavina Del Rio T."/>
            <person name="Nolan M."/>
            <person name="Chen F."/>
            <person name="Lucas S."/>
            <person name="Tice H."/>
            <person name="Cheng J.F."/>
            <person name="Land M."/>
            <person name="Hauser L."/>
            <person name="Chang Y.J."/>
            <person name="Jeffries C.D."/>
            <person name="Kopitz M."/>
            <person name="Bruce D."/>
            <person name="Goodwin L."/>
            <person name="Pitluck S."/>
            <person name="Ovchinnikova G."/>
            <person name="Pati A."/>
            <person name="Ivanova N."/>
            <person name="Mavrommatis K."/>
            <person name="Chen A."/>
            <person name="Palaniappan K."/>
            <person name="Chain P."/>
            <person name="Bristow J."/>
            <person name="Eisen J.A."/>
            <person name="Markowitz V."/>
            <person name="Hugenholtz P."/>
            <person name="Goker M."/>
            <person name="Rohde M."/>
            <person name="Kyrpides N.C."/>
            <person name="Klenk H.P."/>
        </authorList>
    </citation>
    <scope>NUCLEOTIDE SEQUENCE [LARGE SCALE GENOMIC DNA]</scope>
    <source>
        <strain evidence="3">ATCC 700827 / DSM 18053 / CIP 107007 / KCTC 52180 / NS114</strain>
    </source>
</reference>
<feature type="transmembrane region" description="Helical" evidence="1">
    <location>
        <begin position="25"/>
        <end position="47"/>
    </location>
</feature>
<dbReference type="EMBL" id="CP001619">
    <property type="protein sequence ID" value="ACT93295.1"/>
    <property type="molecule type" value="Genomic_DNA"/>
</dbReference>
<accession>C6VXF2</accession>
<dbReference type="Proteomes" id="UP000002011">
    <property type="component" value="Chromosome"/>
</dbReference>
<evidence type="ECO:0000313" key="2">
    <source>
        <dbReference type="EMBL" id="ACT93295.1"/>
    </source>
</evidence>
<organism evidence="2 3">
    <name type="scientific">Dyadobacter fermentans (strain ATCC 700827 / DSM 18053 / CIP 107007 / KCTC 52180 / NS114)</name>
    <dbReference type="NCBI Taxonomy" id="471854"/>
    <lineage>
        <taxon>Bacteria</taxon>
        <taxon>Pseudomonadati</taxon>
        <taxon>Bacteroidota</taxon>
        <taxon>Cytophagia</taxon>
        <taxon>Cytophagales</taxon>
        <taxon>Spirosomataceae</taxon>
        <taxon>Dyadobacter</taxon>
    </lineage>
</organism>
<gene>
    <name evidence="2" type="ordered locus">Dfer_2072</name>
</gene>
<protein>
    <submittedName>
        <fullName evidence="2">Uncharacterized protein</fullName>
    </submittedName>
</protein>
<dbReference type="KEGG" id="dfe:Dfer_2072"/>
<proteinExistence type="predicted"/>
<keyword evidence="1" id="KW-0472">Membrane</keyword>
<evidence type="ECO:0000256" key="1">
    <source>
        <dbReference type="SAM" id="Phobius"/>
    </source>
</evidence>
<dbReference type="STRING" id="471854.Dfer_2072"/>
<keyword evidence="1" id="KW-0812">Transmembrane</keyword>